<dbReference type="STRING" id="37928.SAMN04489742_0607"/>
<dbReference type="PANTHER" id="PTHR37694">
    <property type="entry name" value="SLR8022 PROTEIN"/>
    <property type="match status" value="1"/>
</dbReference>
<dbReference type="EMBL" id="FNKH01000002">
    <property type="protein sequence ID" value="SDQ31781.1"/>
    <property type="molecule type" value="Genomic_DNA"/>
</dbReference>
<feature type="compositionally biased region" description="Low complexity" evidence="1">
    <location>
        <begin position="122"/>
        <end position="136"/>
    </location>
</feature>
<feature type="region of interest" description="Disordered" evidence="1">
    <location>
        <begin position="113"/>
        <end position="153"/>
    </location>
</feature>
<dbReference type="Proteomes" id="UP000181917">
    <property type="component" value="Unassembled WGS sequence"/>
</dbReference>
<reference evidence="2 3" key="1">
    <citation type="submission" date="2016-10" db="EMBL/GenBank/DDBJ databases">
        <authorList>
            <person name="de Groot N.N."/>
        </authorList>
    </citation>
    <scope>NUCLEOTIDE SEQUENCE [LARGE SCALE GENOMIC DNA]</scope>
    <source>
        <strain evidence="2 3">DSM 20117</strain>
    </source>
</reference>
<dbReference type="AlphaFoldDB" id="A0A1H0ZX21"/>
<dbReference type="InterPro" id="IPR011051">
    <property type="entry name" value="RmlC_Cupin_sf"/>
</dbReference>
<dbReference type="InterPro" id="IPR014710">
    <property type="entry name" value="RmlC-like_jellyroll"/>
</dbReference>
<evidence type="ECO:0000313" key="2">
    <source>
        <dbReference type="EMBL" id="SDQ31781.1"/>
    </source>
</evidence>
<dbReference type="Gene3D" id="2.60.120.10">
    <property type="entry name" value="Jelly Rolls"/>
    <property type="match status" value="1"/>
</dbReference>
<evidence type="ECO:0000256" key="1">
    <source>
        <dbReference type="SAM" id="MobiDB-lite"/>
    </source>
</evidence>
<dbReference type="PANTHER" id="PTHR37694:SF1">
    <property type="entry name" value="SLR8022 PROTEIN"/>
    <property type="match status" value="1"/>
</dbReference>
<gene>
    <name evidence="2" type="ORF">SAMN04489742_0607</name>
</gene>
<evidence type="ECO:0000313" key="3">
    <source>
        <dbReference type="Proteomes" id="UP000181917"/>
    </source>
</evidence>
<sequence length="153" mass="16518">MKKFSLTAIGRRHLDTARRVTSGRSANTVYGGHEHVLRQTVIALAGGQELNEHLNPGEATVLVLSGRIRLFTQTDNWDGRDGDLLVVPPGLYSVRATEDSVVLLTVAKTDRLHQHREDESAVGEVPEPVAEGEAPVSGYELDEAAAPALSEKS</sequence>
<evidence type="ECO:0008006" key="4">
    <source>
        <dbReference type="Google" id="ProtNLM"/>
    </source>
</evidence>
<keyword evidence="3" id="KW-1185">Reference proteome</keyword>
<dbReference type="CDD" id="cd02230">
    <property type="entry name" value="cupin_HP0902-like"/>
    <property type="match status" value="1"/>
</dbReference>
<organism evidence="2 3">
    <name type="scientific">Crystallibacter crystallopoietes</name>
    <dbReference type="NCBI Taxonomy" id="37928"/>
    <lineage>
        <taxon>Bacteria</taxon>
        <taxon>Bacillati</taxon>
        <taxon>Actinomycetota</taxon>
        <taxon>Actinomycetes</taxon>
        <taxon>Micrococcales</taxon>
        <taxon>Micrococcaceae</taxon>
        <taxon>Crystallibacter</taxon>
    </lineage>
</organism>
<accession>A0A1H0ZX21</accession>
<name>A0A1H0ZX21_9MICC</name>
<dbReference type="SUPFAM" id="SSF51182">
    <property type="entry name" value="RmlC-like cupins"/>
    <property type="match status" value="1"/>
</dbReference>
<protein>
    <recommendedName>
        <fullName evidence="4">LuxR family transcriptional regulator</fullName>
    </recommendedName>
</protein>
<proteinExistence type="predicted"/>